<feature type="domain" description="NADP-dependent oxidoreductase" evidence="4">
    <location>
        <begin position="269"/>
        <end position="549"/>
    </location>
</feature>
<keyword evidence="1" id="KW-0521">NADP</keyword>
<dbReference type="CDD" id="cd05233">
    <property type="entry name" value="SDR_c"/>
    <property type="match status" value="1"/>
</dbReference>
<dbReference type="InterPro" id="IPR036291">
    <property type="entry name" value="NAD(P)-bd_dom_sf"/>
</dbReference>
<protein>
    <recommendedName>
        <fullName evidence="4">NADP-dependent oxidoreductase domain-containing protein</fullName>
    </recommendedName>
</protein>
<gene>
    <name evidence="5" type="ORF">N0V91_005414</name>
</gene>
<sequence length="562" mass="62838">MLAKFRDQVVLITGAASGIGRATTLKIAAKGASLAICDVNSDMLNETVSLLSGQTPTFARKVDVSSESDVVSFVNALVEKFGRLDHVFNCAGLNPQNIPFETTSLEYFEKQIGVNVRGVFLVTRESLTHLHRGASIVTVSSMSGTRGTALQGIYIIGMMKSVALEYGPKGIRAKCVAPGYINTPSDSGILQGGEIVERWAKACALERRGTPEDVADVVIFLFSKEARRKDAPDHWDDESQPVTDCPSGPDPTAGPRIFKLDEFKSHPDYFQQRGYNEVDTARMYVNGQQEAWTAKAGWKSRGLTLGTKIYPEVPGMRAPAQIRQHFEMSLSELGTGCVDIWYLHAPDRSVPFEETMREVNELYKEGKFKRLGLSNCPAWEVAEIYNVAEARNWMLPRIYQAMYNCFTREIESELIPCLHKYDMELMIYNPICGGLFSGKINSSDLEKPPAEGRFSDSYQWGQLYRARFLSESNLKALRILEETTKKHDLTILETALRWTIHHSALHTRVKGGNDGVVVGVSTFEQLESNLRDFEKVPLPQDVVQALERAWLITKATSPSYWR</sequence>
<organism evidence="5 6">
    <name type="scientific">Didymella pomorum</name>
    <dbReference type="NCBI Taxonomy" id="749634"/>
    <lineage>
        <taxon>Eukaryota</taxon>
        <taxon>Fungi</taxon>
        <taxon>Dikarya</taxon>
        <taxon>Ascomycota</taxon>
        <taxon>Pezizomycotina</taxon>
        <taxon>Dothideomycetes</taxon>
        <taxon>Pleosporomycetidae</taxon>
        <taxon>Pleosporales</taxon>
        <taxon>Pleosporineae</taxon>
        <taxon>Didymellaceae</taxon>
        <taxon>Didymella</taxon>
    </lineage>
</organism>
<dbReference type="Pfam" id="PF13561">
    <property type="entry name" value="adh_short_C2"/>
    <property type="match status" value="1"/>
</dbReference>
<dbReference type="CDD" id="cd19075">
    <property type="entry name" value="AKR_AKR7A1-5"/>
    <property type="match status" value="1"/>
</dbReference>
<dbReference type="InterPro" id="IPR023210">
    <property type="entry name" value="NADP_OxRdtase_dom"/>
</dbReference>
<dbReference type="Proteomes" id="UP001140510">
    <property type="component" value="Unassembled WGS sequence"/>
</dbReference>
<dbReference type="Pfam" id="PF00248">
    <property type="entry name" value="Aldo_ket_red"/>
    <property type="match status" value="1"/>
</dbReference>
<dbReference type="PANTHER" id="PTHR43364:SF4">
    <property type="entry name" value="NAD(P)-LINKED OXIDOREDUCTASE SUPERFAMILY PROTEIN"/>
    <property type="match status" value="1"/>
</dbReference>
<evidence type="ECO:0000256" key="2">
    <source>
        <dbReference type="ARBA" id="ARBA00023002"/>
    </source>
</evidence>
<dbReference type="SUPFAM" id="SSF51430">
    <property type="entry name" value="NAD(P)-linked oxidoreductase"/>
    <property type="match status" value="1"/>
</dbReference>
<dbReference type="FunFam" id="3.40.50.720:FF:000084">
    <property type="entry name" value="Short-chain dehydrogenase reductase"/>
    <property type="match status" value="1"/>
</dbReference>
<keyword evidence="6" id="KW-1185">Reference proteome</keyword>
<dbReference type="AlphaFoldDB" id="A0A9W8ZER6"/>
<dbReference type="GO" id="GO:0016491">
    <property type="term" value="F:oxidoreductase activity"/>
    <property type="evidence" value="ECO:0007669"/>
    <property type="project" value="UniProtKB-KW"/>
</dbReference>
<evidence type="ECO:0000313" key="6">
    <source>
        <dbReference type="Proteomes" id="UP001140510"/>
    </source>
</evidence>
<evidence type="ECO:0000259" key="4">
    <source>
        <dbReference type="Pfam" id="PF00248"/>
    </source>
</evidence>
<dbReference type="PRINTS" id="PR00081">
    <property type="entry name" value="GDHRDH"/>
</dbReference>
<accession>A0A9W8ZER6</accession>
<dbReference type="PANTHER" id="PTHR43364">
    <property type="entry name" value="NADH-SPECIFIC METHYLGLYOXAL REDUCTASE-RELATED"/>
    <property type="match status" value="1"/>
</dbReference>
<dbReference type="OrthoDB" id="2310150at2759"/>
<dbReference type="InterPro" id="IPR050523">
    <property type="entry name" value="AKR_Detox_Biosynth"/>
</dbReference>
<evidence type="ECO:0000256" key="3">
    <source>
        <dbReference type="SAM" id="MobiDB-lite"/>
    </source>
</evidence>
<reference evidence="5" key="1">
    <citation type="submission" date="2022-10" db="EMBL/GenBank/DDBJ databases">
        <title>Tapping the CABI collections for fungal endophytes: first genome assemblies for Collariella, Neodidymelliopsis, Ascochyta clinopodiicola, Didymella pomorum, Didymosphaeria variabile, Neocosmospora piperis and Neocucurbitaria cava.</title>
        <authorList>
            <person name="Hill R."/>
        </authorList>
    </citation>
    <scope>NUCLEOTIDE SEQUENCE</scope>
    <source>
        <strain evidence="5">IMI 355091</strain>
    </source>
</reference>
<dbReference type="EMBL" id="JAPEVA010000036">
    <property type="protein sequence ID" value="KAJ4405254.1"/>
    <property type="molecule type" value="Genomic_DNA"/>
</dbReference>
<evidence type="ECO:0000313" key="5">
    <source>
        <dbReference type="EMBL" id="KAJ4405254.1"/>
    </source>
</evidence>
<name>A0A9W8ZER6_9PLEO</name>
<comment type="caution">
    <text evidence="5">The sequence shown here is derived from an EMBL/GenBank/DDBJ whole genome shotgun (WGS) entry which is preliminary data.</text>
</comment>
<dbReference type="Gene3D" id="3.20.20.100">
    <property type="entry name" value="NADP-dependent oxidoreductase domain"/>
    <property type="match status" value="1"/>
</dbReference>
<dbReference type="InterPro" id="IPR036812">
    <property type="entry name" value="NAD(P)_OxRdtase_dom_sf"/>
</dbReference>
<proteinExistence type="predicted"/>
<feature type="region of interest" description="Disordered" evidence="3">
    <location>
        <begin position="230"/>
        <end position="250"/>
    </location>
</feature>
<dbReference type="Gene3D" id="3.40.50.720">
    <property type="entry name" value="NAD(P)-binding Rossmann-like Domain"/>
    <property type="match status" value="1"/>
</dbReference>
<keyword evidence="2" id="KW-0560">Oxidoreductase</keyword>
<dbReference type="InterPro" id="IPR002347">
    <property type="entry name" value="SDR_fam"/>
</dbReference>
<evidence type="ECO:0000256" key="1">
    <source>
        <dbReference type="ARBA" id="ARBA00022857"/>
    </source>
</evidence>
<dbReference type="SUPFAM" id="SSF51735">
    <property type="entry name" value="NAD(P)-binding Rossmann-fold domains"/>
    <property type="match status" value="1"/>
</dbReference>